<accession>A0ABZ1CXK0</accession>
<proteinExistence type="predicted"/>
<sequence length="456" mass="50360">MSTDASIPTYAKVHSLNQWITYFHPTTGIFRSPSDKGESIEHLDIDLRYVEHDYHLSQNVRNGEELIGDINLPRVVVLTMRGGEYVQDDESRMESLAEVLAAINPVEVQWVNAATDPSEQLTFATHIVHPAVIAAGELWSRNGSLRKLVVQGGFPVPNLTAPTPFSLTPAATPCPSPGPTRSTFGIGSLAMSHPGFAGNSLSSGLPALSTTKPKHVDEERIKARMERQRLAEYSLKPRFEYAFGGWTVQELRWRLDGRYTPACKLSIITHLFRAFGSSFPSSSRKFDIDLPDMMVFTSVPKGIIDNLSSLPDKLELDSEVKRYLQDVMFISIDKTHCSVARIWEGDNDIEDDRERQGRRIKAELSLVQNNQTDFQLVSLAELTATKQPILKIESSPAVSDTSVLPGETEAPTDDENEAITPEIGSSPLVEPSDIVARENSKGEKVGNPSLNGSMIF</sequence>
<name>A0ABZ1CXK0_9TREE</name>
<evidence type="ECO:0000313" key="2">
    <source>
        <dbReference type="EMBL" id="WRT66474.1"/>
    </source>
</evidence>
<dbReference type="Proteomes" id="UP001329825">
    <property type="component" value="Chromosome 4"/>
</dbReference>
<dbReference type="RefSeq" id="XP_062791214.1">
    <property type="nucleotide sequence ID" value="XM_062935163.1"/>
</dbReference>
<reference evidence="2 3" key="1">
    <citation type="submission" date="2024-01" db="EMBL/GenBank/DDBJ databases">
        <title>Comparative genomics of Cryptococcus and Kwoniella reveals pathogenesis evolution and contrasting modes of karyotype evolution via chromosome fusion or intercentromeric recombination.</title>
        <authorList>
            <person name="Coelho M.A."/>
            <person name="David-Palma M."/>
            <person name="Shea T."/>
            <person name="Bowers K."/>
            <person name="McGinley-Smith S."/>
            <person name="Mohammad A.W."/>
            <person name="Gnirke A."/>
            <person name="Yurkov A.M."/>
            <person name="Nowrousian M."/>
            <person name="Sun S."/>
            <person name="Cuomo C.A."/>
            <person name="Heitman J."/>
        </authorList>
    </citation>
    <scope>NUCLEOTIDE SEQUENCE [LARGE SCALE GENOMIC DNA]</scope>
    <source>
        <strain evidence="2">CBS 11374</strain>
    </source>
</reference>
<organism evidence="2 3">
    <name type="scientific">Kwoniella shivajii</name>
    <dbReference type="NCBI Taxonomy" id="564305"/>
    <lineage>
        <taxon>Eukaryota</taxon>
        <taxon>Fungi</taxon>
        <taxon>Dikarya</taxon>
        <taxon>Basidiomycota</taxon>
        <taxon>Agaricomycotina</taxon>
        <taxon>Tremellomycetes</taxon>
        <taxon>Tremellales</taxon>
        <taxon>Cryptococcaceae</taxon>
        <taxon>Kwoniella</taxon>
    </lineage>
</organism>
<evidence type="ECO:0000313" key="3">
    <source>
        <dbReference type="Proteomes" id="UP001329825"/>
    </source>
</evidence>
<protein>
    <submittedName>
        <fullName evidence="2">Uncharacterized protein</fullName>
    </submittedName>
</protein>
<dbReference type="GeneID" id="87955564"/>
<feature type="region of interest" description="Disordered" evidence="1">
    <location>
        <begin position="437"/>
        <end position="456"/>
    </location>
</feature>
<dbReference type="EMBL" id="CP141884">
    <property type="protein sequence ID" value="WRT66474.1"/>
    <property type="molecule type" value="Genomic_DNA"/>
</dbReference>
<feature type="region of interest" description="Disordered" evidence="1">
    <location>
        <begin position="396"/>
        <end position="432"/>
    </location>
</feature>
<evidence type="ECO:0000256" key="1">
    <source>
        <dbReference type="SAM" id="MobiDB-lite"/>
    </source>
</evidence>
<keyword evidence="3" id="KW-1185">Reference proteome</keyword>
<gene>
    <name evidence="2" type="ORF">IL334_003433</name>
</gene>